<sequence>MSAIGGFEREVDIEERRRKRQEEWEKVRTEDQPEEAPEEPYDGRSLFDRLKEQKDKKDADFEESKKFKNMIRGLDDDDIDHLDLVDKKRLEEEKLQRQEEMKELREYREKVAAMAEENEDKKLQLIAGKSQKSTDKPKEPLSKPILSQKSILSAAIKRKPQSSPQESEPQPKKPATVKNPSALKCFAVLPGLGNYDSSDDSDDSSDFSEEITESRTMDITGRKLKKKKDDDNTKPATNPHPTMAHMQNIEVLVREFLAYRGFLTSLKSFESECKNDRNKSFRVDRIIESIQLAINSSDLQELRDIWRNLDTFFFSKLEQNFSEAVKKLESGLFKVYLVVAQNSGRSEKIADFFVKMASEIHSNADWRDWFYFQFCKSPEEHPSFAVYFTKNYHDTLFLSLHNFLATIFQSMPLPTLMRIESETVQIKKLQEENAKLRNRLQVSQQQQQAMASGTNQHQSRQQMFMDKKTRAGNVQNTNEIIPFDIQPPVHLVDDFFIIAQESLSISENQSRGFKSIIRNISSGSSPVMGRKDSSQDFGKGKRSGSVGNRP</sequence>
<dbReference type="PANTHER" id="PTHR13083:SF3">
    <property type="entry name" value="WD REPEAT-CONTAINING PROTEIN 91"/>
    <property type="match status" value="1"/>
</dbReference>
<dbReference type="GO" id="GO:0031901">
    <property type="term" value="C:early endosome membrane"/>
    <property type="evidence" value="ECO:0007669"/>
    <property type="project" value="TreeGrafter"/>
</dbReference>
<name>A0A9N9S6Q0_9DIPT</name>
<evidence type="ECO:0000313" key="11">
    <source>
        <dbReference type="EMBL" id="CAG9810341.1"/>
    </source>
</evidence>
<evidence type="ECO:0000256" key="8">
    <source>
        <dbReference type="SAM" id="MobiDB-lite"/>
    </source>
</evidence>
<feature type="region of interest" description="Disordered" evidence="8">
    <location>
        <begin position="115"/>
        <end position="179"/>
    </location>
</feature>
<dbReference type="GO" id="GO:0045022">
    <property type="term" value="P:early endosome to late endosome transport"/>
    <property type="evidence" value="ECO:0007669"/>
    <property type="project" value="InterPro"/>
</dbReference>
<accession>A0A9N9S6Q0</accession>
<organism evidence="11 12">
    <name type="scientific">Chironomus riparius</name>
    <dbReference type="NCBI Taxonomy" id="315576"/>
    <lineage>
        <taxon>Eukaryota</taxon>
        <taxon>Metazoa</taxon>
        <taxon>Ecdysozoa</taxon>
        <taxon>Arthropoda</taxon>
        <taxon>Hexapoda</taxon>
        <taxon>Insecta</taxon>
        <taxon>Pterygota</taxon>
        <taxon>Neoptera</taxon>
        <taxon>Endopterygota</taxon>
        <taxon>Diptera</taxon>
        <taxon>Nematocera</taxon>
        <taxon>Chironomoidea</taxon>
        <taxon>Chironomidae</taxon>
        <taxon>Chironominae</taxon>
        <taxon>Chironomus</taxon>
    </lineage>
</organism>
<dbReference type="Pfam" id="PF23138">
    <property type="entry name" value="CTLH_Armc9"/>
    <property type="match status" value="1"/>
</dbReference>
<dbReference type="InterPro" id="IPR039724">
    <property type="entry name" value="WDR91"/>
</dbReference>
<comment type="subcellular location">
    <subcellularLocation>
        <location evidence="2">Early endosome</location>
    </subcellularLocation>
    <subcellularLocation>
        <location evidence="3">Late endosome</location>
    </subcellularLocation>
    <subcellularLocation>
        <location evidence="1">Nucleus</location>
    </subcellularLocation>
</comment>
<evidence type="ECO:0000259" key="10">
    <source>
        <dbReference type="Pfam" id="PF23138"/>
    </source>
</evidence>
<evidence type="ECO:0000256" key="1">
    <source>
        <dbReference type="ARBA" id="ARBA00004123"/>
    </source>
</evidence>
<dbReference type="GO" id="GO:0051898">
    <property type="term" value="P:negative regulation of phosphatidylinositol 3-kinase/protein kinase B signal transduction"/>
    <property type="evidence" value="ECO:0007669"/>
    <property type="project" value="InterPro"/>
</dbReference>
<evidence type="ECO:0000256" key="7">
    <source>
        <dbReference type="SAM" id="Coils"/>
    </source>
</evidence>
<feature type="region of interest" description="Disordered" evidence="8">
    <location>
        <begin position="1"/>
        <end position="79"/>
    </location>
</feature>
<comment type="similarity">
    <text evidence="4">Belongs to the WD repeat WDR91 family.</text>
</comment>
<dbReference type="InterPro" id="IPR019331">
    <property type="entry name" value="FAM192A/Fyv6_N"/>
</dbReference>
<evidence type="ECO:0000256" key="3">
    <source>
        <dbReference type="ARBA" id="ARBA00004603"/>
    </source>
</evidence>
<dbReference type="GO" id="GO:0141039">
    <property type="term" value="F:phosphatidylinositol 3-kinase inhibitor activity"/>
    <property type="evidence" value="ECO:0007669"/>
    <property type="project" value="InterPro"/>
</dbReference>
<keyword evidence="6" id="KW-0539">Nucleus</keyword>
<evidence type="ECO:0000256" key="2">
    <source>
        <dbReference type="ARBA" id="ARBA00004412"/>
    </source>
</evidence>
<dbReference type="OrthoDB" id="193023at2759"/>
<proteinExistence type="inferred from homology"/>
<evidence type="ECO:0000313" key="12">
    <source>
        <dbReference type="Proteomes" id="UP001153620"/>
    </source>
</evidence>
<feature type="region of interest" description="Disordered" evidence="8">
    <location>
        <begin position="520"/>
        <end position="550"/>
    </location>
</feature>
<dbReference type="GO" id="GO:0005634">
    <property type="term" value="C:nucleus"/>
    <property type="evidence" value="ECO:0007669"/>
    <property type="project" value="UniProtKB-SubCell"/>
</dbReference>
<reference evidence="11" key="1">
    <citation type="submission" date="2022-01" db="EMBL/GenBank/DDBJ databases">
        <authorList>
            <person name="King R."/>
        </authorList>
    </citation>
    <scope>NUCLEOTIDE SEQUENCE</scope>
</reference>
<feature type="coiled-coil region" evidence="7">
    <location>
        <begin position="419"/>
        <end position="446"/>
    </location>
</feature>
<feature type="domain" description="FAM192A/Fyv6 N-terminal" evidence="9">
    <location>
        <begin position="7"/>
        <end position="108"/>
    </location>
</feature>
<feature type="region of interest" description="Disordered" evidence="8">
    <location>
        <begin position="194"/>
        <end position="242"/>
    </location>
</feature>
<dbReference type="Proteomes" id="UP001153620">
    <property type="component" value="Chromosome 4"/>
</dbReference>
<evidence type="ECO:0000256" key="6">
    <source>
        <dbReference type="ARBA" id="ARBA00023242"/>
    </source>
</evidence>
<dbReference type="PANTHER" id="PTHR13083">
    <property type="entry name" value="WD REPEAT-CONTAINING PROTEIN 91"/>
    <property type="match status" value="1"/>
</dbReference>
<evidence type="ECO:0000256" key="4">
    <source>
        <dbReference type="ARBA" id="ARBA00006128"/>
    </source>
</evidence>
<keyword evidence="5" id="KW-0967">Endosome</keyword>
<feature type="compositionally biased region" description="Basic and acidic residues" evidence="8">
    <location>
        <begin position="7"/>
        <end position="31"/>
    </location>
</feature>
<feature type="compositionally biased region" description="Acidic residues" evidence="8">
    <location>
        <begin position="197"/>
        <end position="211"/>
    </location>
</feature>
<dbReference type="AlphaFoldDB" id="A0A9N9S6Q0"/>
<feature type="compositionally biased region" description="Basic and acidic residues" evidence="8">
    <location>
        <begin position="132"/>
        <end position="141"/>
    </location>
</feature>
<feature type="compositionally biased region" description="Basic and acidic residues" evidence="8">
    <location>
        <begin position="41"/>
        <end position="66"/>
    </location>
</feature>
<keyword evidence="7" id="KW-0175">Coiled coil</keyword>
<gene>
    <name evidence="11" type="ORF">CHIRRI_LOCUS13157</name>
</gene>
<dbReference type="Pfam" id="PF10187">
    <property type="entry name" value="FAM192A_Fyv6_N"/>
    <property type="match status" value="1"/>
</dbReference>
<feature type="domain" description="ARMC9 CTLH-like" evidence="10">
    <location>
        <begin position="294"/>
        <end position="409"/>
    </location>
</feature>
<reference evidence="11" key="2">
    <citation type="submission" date="2022-10" db="EMBL/GenBank/DDBJ databases">
        <authorList>
            <consortium name="ENA_rothamsted_submissions"/>
            <consortium name="culmorum"/>
            <person name="King R."/>
        </authorList>
    </citation>
    <scope>NUCLEOTIDE SEQUENCE</scope>
</reference>
<protein>
    <submittedName>
        <fullName evidence="11">Uncharacterized protein</fullName>
    </submittedName>
</protein>
<evidence type="ECO:0000259" key="9">
    <source>
        <dbReference type="Pfam" id="PF10187"/>
    </source>
</evidence>
<dbReference type="GO" id="GO:0031902">
    <property type="term" value="C:late endosome membrane"/>
    <property type="evidence" value="ECO:0007669"/>
    <property type="project" value="TreeGrafter"/>
</dbReference>
<keyword evidence="12" id="KW-1185">Reference proteome</keyword>
<dbReference type="EMBL" id="OU895880">
    <property type="protein sequence ID" value="CAG9810341.1"/>
    <property type="molecule type" value="Genomic_DNA"/>
</dbReference>
<evidence type="ECO:0000256" key="5">
    <source>
        <dbReference type="ARBA" id="ARBA00022753"/>
    </source>
</evidence>
<dbReference type="InterPro" id="IPR056327">
    <property type="entry name" value="ARMC9_CTLH-like_dom"/>
</dbReference>